<organism evidence="2 3">
    <name type="scientific">Salimicrobium humidisoli</name>
    <dbReference type="NCBI Taxonomy" id="2029857"/>
    <lineage>
        <taxon>Bacteria</taxon>
        <taxon>Bacillati</taxon>
        <taxon>Bacillota</taxon>
        <taxon>Bacilli</taxon>
        <taxon>Bacillales</taxon>
        <taxon>Bacillaceae</taxon>
        <taxon>Salimicrobium</taxon>
    </lineage>
</organism>
<keyword evidence="1" id="KW-1133">Transmembrane helix</keyword>
<dbReference type="InterPro" id="IPR011990">
    <property type="entry name" value="TPR-like_helical_dom_sf"/>
</dbReference>
<evidence type="ECO:0008006" key="4">
    <source>
        <dbReference type="Google" id="ProtNLM"/>
    </source>
</evidence>
<keyword evidence="1" id="KW-0812">Transmembrane</keyword>
<accession>A0ABX4HTM8</accession>
<reference evidence="2 3" key="1">
    <citation type="submission" date="2017-08" db="EMBL/GenBank/DDBJ databases">
        <title>Salimicrobium alkalisoli sp. nov., isolated from saline alkaline soil.</title>
        <authorList>
            <person name="Zhang G."/>
            <person name="Xiong Q."/>
        </authorList>
    </citation>
    <scope>NUCLEOTIDE SEQUENCE [LARGE SCALE GENOMIC DNA]</scope>
    <source>
        <strain evidence="2 3">WN024</strain>
    </source>
</reference>
<gene>
    <name evidence="2" type="ORF">CKW00_02750</name>
</gene>
<evidence type="ECO:0000313" key="3">
    <source>
        <dbReference type="Proteomes" id="UP000217561"/>
    </source>
</evidence>
<comment type="caution">
    <text evidence="2">The sequence shown here is derived from an EMBL/GenBank/DDBJ whole genome shotgun (WGS) entry which is preliminary data.</text>
</comment>
<sequence>MFNNFTQPVWILTFYFIHGILAFLLLLFLQKRTEEEEQGVVLWIFTVSLFLPVIGEVLGGVVWYMARRFGSNDILESYEEYVTYKPPMLEQIRYEARASYDMQPFSETLTNFETKSKQDVIMRLINSDVSRKGHYVNLGLTNRNSEMVHYAATTRNLLIDTHEKEIQLAKLEYIPADPTRLKTLLSAYERFLKSELLEGPSLSRLEKEYKGFMEEELASGNDRPLLLERLGEFHLYRGDPSTGVEILESMNEKHPLQAEGYLVLLRYYYGRKDWNQICSVLSSLKENVPETNIPESRRFIVEHLLGEEL</sequence>
<evidence type="ECO:0000256" key="1">
    <source>
        <dbReference type="SAM" id="Phobius"/>
    </source>
</evidence>
<keyword evidence="3" id="KW-1185">Reference proteome</keyword>
<dbReference type="RefSeq" id="WP_095821268.1">
    <property type="nucleotide sequence ID" value="NZ_NSGH01000003.1"/>
</dbReference>
<evidence type="ECO:0000313" key="2">
    <source>
        <dbReference type="EMBL" id="PBB06586.1"/>
    </source>
</evidence>
<keyword evidence="1" id="KW-0472">Membrane</keyword>
<dbReference type="SUPFAM" id="SSF48452">
    <property type="entry name" value="TPR-like"/>
    <property type="match status" value="1"/>
</dbReference>
<protein>
    <recommendedName>
        <fullName evidence="4">Tetratricopeptide repeat protein</fullName>
    </recommendedName>
</protein>
<feature type="transmembrane region" description="Helical" evidence="1">
    <location>
        <begin position="41"/>
        <end position="66"/>
    </location>
</feature>
<dbReference type="EMBL" id="NSGH01000003">
    <property type="protein sequence ID" value="PBB06586.1"/>
    <property type="molecule type" value="Genomic_DNA"/>
</dbReference>
<proteinExistence type="predicted"/>
<feature type="transmembrane region" description="Helical" evidence="1">
    <location>
        <begin position="12"/>
        <end position="29"/>
    </location>
</feature>
<dbReference type="Proteomes" id="UP000217561">
    <property type="component" value="Unassembled WGS sequence"/>
</dbReference>
<name>A0ABX4HTM8_9BACI</name>